<organism evidence="2 4">
    <name type="scientific">Rhizobium lentis</name>
    <dbReference type="NCBI Taxonomy" id="1138194"/>
    <lineage>
        <taxon>Bacteria</taxon>
        <taxon>Pseudomonadati</taxon>
        <taxon>Pseudomonadota</taxon>
        <taxon>Alphaproteobacteria</taxon>
        <taxon>Hyphomicrobiales</taxon>
        <taxon>Rhizobiaceae</taxon>
        <taxon>Rhizobium/Agrobacterium group</taxon>
        <taxon>Rhizobium</taxon>
    </lineage>
</organism>
<protein>
    <recommendedName>
        <fullName evidence="6">Transmembrane protein</fullName>
    </recommendedName>
</protein>
<dbReference type="AlphaFoldDB" id="A0A9Q3QV46"/>
<dbReference type="EMBL" id="JABDYF010000005">
    <property type="protein sequence ID" value="MBX5090203.1"/>
    <property type="molecule type" value="Genomic_DNA"/>
</dbReference>
<evidence type="ECO:0000313" key="5">
    <source>
        <dbReference type="Proteomes" id="UP000770629"/>
    </source>
</evidence>
<keyword evidence="1" id="KW-0812">Transmembrane</keyword>
<evidence type="ECO:0000313" key="3">
    <source>
        <dbReference type="EMBL" id="MBX5090203.1"/>
    </source>
</evidence>
<proteinExistence type="predicted"/>
<name>A0A9Q3QV46_9HYPH</name>
<dbReference type="Proteomes" id="UP000770629">
    <property type="component" value="Unassembled WGS sequence"/>
</dbReference>
<gene>
    <name evidence="3" type="ORF">HJB60_13640</name>
    <name evidence="2" type="ORF">HJB63_02875</name>
</gene>
<accession>A0A9Q3QV46</accession>
<comment type="caution">
    <text evidence="2">The sequence shown here is derived from an EMBL/GenBank/DDBJ whole genome shotgun (WGS) entry which is preliminary data.</text>
</comment>
<keyword evidence="1" id="KW-0472">Membrane</keyword>
<keyword evidence="5" id="KW-1185">Reference proteome</keyword>
<feature type="transmembrane region" description="Helical" evidence="1">
    <location>
        <begin position="7"/>
        <end position="26"/>
    </location>
</feature>
<evidence type="ECO:0008006" key="6">
    <source>
        <dbReference type="Google" id="ProtNLM"/>
    </source>
</evidence>
<evidence type="ECO:0000313" key="2">
    <source>
        <dbReference type="EMBL" id="MBX5021529.1"/>
    </source>
</evidence>
<dbReference type="EMBL" id="JABDYC010000001">
    <property type="protein sequence ID" value="MBX5021529.1"/>
    <property type="molecule type" value="Genomic_DNA"/>
</dbReference>
<reference evidence="2 5" key="1">
    <citation type="submission" date="2020-04" db="EMBL/GenBank/DDBJ databases">
        <title>Global-level population genomics: horizontal gene transfer, symbiosis and evolution in Rhizobia.</title>
        <authorList>
            <person name="Gai Y."/>
        </authorList>
    </citation>
    <scope>NUCLEOTIDE SEQUENCE</scope>
    <source>
        <strain evidence="3 5">BLR33</strain>
        <strain evidence="2">BLR57</strain>
    </source>
</reference>
<dbReference type="GeneID" id="66142084"/>
<sequence>MTSEDRIQLWIALCIVGPFCAYYWYWFIRSIIFYSRNGFNFTEDFGPEAYWADRGGDDDCVLMKPKEKFFIAGPSFVVVTSVMLIFIVLGLAGTI</sequence>
<keyword evidence="1" id="KW-1133">Transmembrane helix</keyword>
<evidence type="ECO:0000313" key="4">
    <source>
        <dbReference type="Proteomes" id="UP000749740"/>
    </source>
</evidence>
<feature type="transmembrane region" description="Helical" evidence="1">
    <location>
        <begin position="69"/>
        <end position="92"/>
    </location>
</feature>
<dbReference type="Proteomes" id="UP000749740">
    <property type="component" value="Unassembled WGS sequence"/>
</dbReference>
<dbReference type="RefSeq" id="WP_207242204.1">
    <property type="nucleotide sequence ID" value="NZ_CP071454.1"/>
</dbReference>
<evidence type="ECO:0000256" key="1">
    <source>
        <dbReference type="SAM" id="Phobius"/>
    </source>
</evidence>